<dbReference type="GO" id="GO:0004771">
    <property type="term" value="F:sterol ester esterase activity"/>
    <property type="evidence" value="ECO:0007669"/>
    <property type="project" value="TreeGrafter"/>
</dbReference>
<reference evidence="4 5" key="1">
    <citation type="submission" date="2017-03" db="EMBL/GenBank/DDBJ databases">
        <title>Genomes of endolithic fungi from Antarctica.</title>
        <authorList>
            <person name="Coleine C."/>
            <person name="Masonjones S."/>
            <person name="Stajich J.E."/>
        </authorList>
    </citation>
    <scope>NUCLEOTIDE SEQUENCE [LARGE SCALE GENOMIC DNA]</scope>
    <source>
        <strain evidence="4 5">CCFEE 6315</strain>
    </source>
</reference>
<feature type="compositionally biased region" description="Basic and acidic residues" evidence="2">
    <location>
        <begin position="777"/>
        <end position="786"/>
    </location>
</feature>
<dbReference type="Pfam" id="PF07859">
    <property type="entry name" value="Abhydrolase_3"/>
    <property type="match status" value="2"/>
</dbReference>
<feature type="compositionally biased region" description="Low complexity" evidence="2">
    <location>
        <begin position="396"/>
        <end position="407"/>
    </location>
</feature>
<dbReference type="OrthoDB" id="5570009at2759"/>
<feature type="compositionally biased region" description="Low complexity" evidence="2">
    <location>
        <begin position="790"/>
        <end position="801"/>
    </location>
</feature>
<dbReference type="GO" id="GO:0019433">
    <property type="term" value="P:triglyceride catabolic process"/>
    <property type="evidence" value="ECO:0007669"/>
    <property type="project" value="TreeGrafter"/>
</dbReference>
<dbReference type="SUPFAM" id="SSF53474">
    <property type="entry name" value="alpha/beta-Hydrolases"/>
    <property type="match status" value="1"/>
</dbReference>
<sequence>MIDHVLGRPSTRFRKYQVFTVVLLWSAYLSWGDRHGPKPLRSISQFLSKRLTTWRTLVVFCLTLYTSRNFARVVGLESPEPLANLYTRSYFRATWVTTALDAGFWTAMHLRPKWLKDLASVLFTVYFLVCAEQADEMVRKVRGGLTLQHLRVSWDKPNTPYIAGFTKLLRPRRCRIRSDPVRLRIHRPRESSYDEPILAWLYYDGPISDLKHHDKVVLDIPGGGFVAMDPRCHDDKLFAWAARTGLPILALDYRKAPEFPYPYALNECYDAYHTLVVSRGRCIGMSGSVMPKIVVSGDSAGGNLAVGLILMLLQNSPHASYVPGARGRSLPMPEALICIYPALDMNISNWMTDEQMALMKAPERRRTNQAVLRQKSDDYRRLTPDTPHGSEEDFDAAAPAAPAAPAALRRTTSRSAKLLEDEPTTASPVSTEPNKPATSAGHTVDTSAVKSPLAPTRSQPLRTRLAMSSMISYFNDRVLSPEMLRSMIILYIGPYNRPDFATDFLLSPILAPENLLAHFPKVYMLTGERDPLVDDTVIFAGRLRQAKLQRFQERRELGLIPQSERFDDRQHVDVTLIPGISHGFLQFVSVFPDGWKHIAQCSRWMKQVFQEADAREVASPVEERRGNGYFDYLRGERGARHRRADSSDHEDRPLEMSMLSMTSRDGGKNRGKSGAVSGRGHIAKPSFSGRRSPIATRKSLVRLASTEDLMSRRMYGLTSGMMGDDLTPKTPCNGELPCSICLDVGAECLFNASYTRGKLVGPRQSSSRFEESPTSYDGKRMGDRPAAKNSTGTGEEVTTESTQYAATSSAYGFLKRAWERFGKEAGDVGSLTVADQAEYHEVPVLSYGDRFVRHSPRSDGSELLSKEFSSELLSTYFDFAMPTYRFLHRQAIEKWHEDLYNSSAALLPVRKALVLLVLATALLFRGTNSADDSRSRDDSEDLYRTARRALAQESGKPRLDLDDDELLYSPSFDTTAEKKDRVILASVLHAKIAHVVRSAARDQAAVARKPDDRKIEAATRSNDAVTSCSFVAFNAVSIVYVWAIQRARGRLADMQAPSAGRALLDKAEIMQSRFGCSRSAPSLRYHAVLRELQEELRRQPLRPETRLPPDQASNAMVEQSMGNSAEAQAHDMDDWGFPSADDPLDPDLWLQLDSFPFADLGNDDWTMVH</sequence>
<keyword evidence="5" id="KW-1185">Reference proteome</keyword>
<gene>
    <name evidence="4" type="ORF">B0A50_01002</name>
</gene>
<evidence type="ECO:0000259" key="3">
    <source>
        <dbReference type="Pfam" id="PF07859"/>
    </source>
</evidence>
<dbReference type="PANTHER" id="PTHR23025">
    <property type="entry name" value="TRIACYLGLYCEROL LIPASE"/>
    <property type="match status" value="1"/>
</dbReference>
<protein>
    <recommendedName>
        <fullName evidence="3">Alpha/beta hydrolase fold-3 domain-containing protein</fullName>
    </recommendedName>
</protein>
<feature type="domain" description="Alpha/beta hydrolase fold-3" evidence="3">
    <location>
        <begin position="221"/>
        <end position="374"/>
    </location>
</feature>
<dbReference type="Gene3D" id="3.40.50.1820">
    <property type="entry name" value="alpha/beta hydrolase"/>
    <property type="match status" value="2"/>
</dbReference>
<feature type="region of interest" description="Disordered" evidence="2">
    <location>
        <begin position="361"/>
        <end position="460"/>
    </location>
</feature>
<evidence type="ECO:0000313" key="5">
    <source>
        <dbReference type="Proteomes" id="UP000308549"/>
    </source>
</evidence>
<feature type="compositionally biased region" description="Polar residues" evidence="2">
    <location>
        <begin position="424"/>
        <end position="449"/>
    </location>
</feature>
<feature type="region of interest" description="Disordered" evidence="2">
    <location>
        <begin position="661"/>
        <end position="690"/>
    </location>
</feature>
<name>A0A4U0UC53_9PEZI</name>
<evidence type="ECO:0000313" key="4">
    <source>
        <dbReference type="EMBL" id="TKA32777.1"/>
    </source>
</evidence>
<dbReference type="GO" id="GO:0004806">
    <property type="term" value="F:triacylglycerol lipase activity"/>
    <property type="evidence" value="ECO:0007669"/>
    <property type="project" value="TreeGrafter"/>
</dbReference>
<feature type="domain" description="Alpha/beta hydrolase fold-3" evidence="3">
    <location>
        <begin position="468"/>
        <end position="547"/>
    </location>
</feature>
<feature type="compositionally biased region" description="Polar residues" evidence="2">
    <location>
        <begin position="1111"/>
        <end position="1126"/>
    </location>
</feature>
<comment type="caution">
    <text evidence="4">The sequence shown here is derived from an EMBL/GenBank/DDBJ whole genome shotgun (WGS) entry which is preliminary data.</text>
</comment>
<dbReference type="InterPro" id="IPR013094">
    <property type="entry name" value="AB_hydrolase_3"/>
</dbReference>
<dbReference type="GO" id="GO:0005829">
    <property type="term" value="C:cytosol"/>
    <property type="evidence" value="ECO:0007669"/>
    <property type="project" value="TreeGrafter"/>
</dbReference>
<evidence type="ECO:0000256" key="1">
    <source>
        <dbReference type="PROSITE-ProRule" id="PRU10038"/>
    </source>
</evidence>
<evidence type="ECO:0000256" key="2">
    <source>
        <dbReference type="SAM" id="MobiDB-lite"/>
    </source>
</evidence>
<feature type="compositionally biased region" description="Polar residues" evidence="2">
    <location>
        <begin position="763"/>
        <end position="775"/>
    </location>
</feature>
<dbReference type="InterPro" id="IPR033140">
    <property type="entry name" value="Lipase_GDXG_put_SER_AS"/>
</dbReference>
<feature type="active site" evidence="1">
    <location>
        <position position="299"/>
    </location>
</feature>
<dbReference type="PANTHER" id="PTHR23025:SF3">
    <property type="entry name" value="HORMONE-SENSITIVE LIPASE"/>
    <property type="match status" value="1"/>
</dbReference>
<organism evidence="4 5">
    <name type="scientific">Salinomyces thailandicus</name>
    <dbReference type="NCBI Taxonomy" id="706561"/>
    <lineage>
        <taxon>Eukaryota</taxon>
        <taxon>Fungi</taxon>
        <taxon>Dikarya</taxon>
        <taxon>Ascomycota</taxon>
        <taxon>Pezizomycotina</taxon>
        <taxon>Dothideomycetes</taxon>
        <taxon>Dothideomycetidae</taxon>
        <taxon>Mycosphaerellales</taxon>
        <taxon>Teratosphaeriaceae</taxon>
        <taxon>Salinomyces</taxon>
    </lineage>
</organism>
<dbReference type="PROSITE" id="PS01174">
    <property type="entry name" value="LIPASE_GDXG_SER"/>
    <property type="match status" value="1"/>
</dbReference>
<proteinExistence type="predicted"/>
<dbReference type="Proteomes" id="UP000308549">
    <property type="component" value="Unassembled WGS sequence"/>
</dbReference>
<feature type="compositionally biased region" description="Basic and acidic residues" evidence="2">
    <location>
        <begin position="374"/>
        <end position="391"/>
    </location>
</feature>
<feature type="region of interest" description="Disordered" evidence="2">
    <location>
        <begin position="759"/>
        <end position="801"/>
    </location>
</feature>
<dbReference type="AlphaFoldDB" id="A0A4U0UC53"/>
<accession>A0A4U0UC53</accession>
<dbReference type="InterPro" id="IPR029058">
    <property type="entry name" value="AB_hydrolase_fold"/>
</dbReference>
<feature type="region of interest" description="Disordered" evidence="2">
    <location>
        <begin position="1100"/>
        <end position="1138"/>
    </location>
</feature>
<dbReference type="EMBL" id="NAJL01000004">
    <property type="protein sequence ID" value="TKA32777.1"/>
    <property type="molecule type" value="Genomic_DNA"/>
</dbReference>